<sequence length="231" mass="27117">MLKNQRKCLSEFVYESELKDLENSVKHHLKFKKNITTVPNDCTDRASVEIDFVFKEDTTNSSKYYAIYGNKQFYVEIDGITRDHLPIVHRDTQPMPIDSLFKRKMTGKTAIKEYKFVGPLYLYKIPFRPTLRELATRIAARNCHNYHQVHLHTVHQAVNRTTKHPPLTDWAIKVEDRFADRRGVRYYYPTTKRSKLYPNTKKSTLNDSMVVPTYIDAIVPGINKYNNLSNI</sequence>
<evidence type="ECO:0000313" key="1">
    <source>
        <dbReference type="EMBL" id="CAD7627248.1"/>
    </source>
</evidence>
<name>A0A7R9KSK2_9ACAR</name>
<dbReference type="Proteomes" id="UP000759131">
    <property type="component" value="Unassembled WGS sequence"/>
</dbReference>
<accession>A0A7R9KSK2</accession>
<dbReference type="AlphaFoldDB" id="A0A7R9KSK2"/>
<protein>
    <submittedName>
        <fullName evidence="1">Uncharacterized protein</fullName>
    </submittedName>
</protein>
<evidence type="ECO:0000313" key="2">
    <source>
        <dbReference type="Proteomes" id="UP000759131"/>
    </source>
</evidence>
<reference evidence="1" key="1">
    <citation type="submission" date="2020-11" db="EMBL/GenBank/DDBJ databases">
        <authorList>
            <person name="Tran Van P."/>
        </authorList>
    </citation>
    <scope>NUCLEOTIDE SEQUENCE</scope>
</reference>
<organism evidence="1">
    <name type="scientific">Medioppia subpectinata</name>
    <dbReference type="NCBI Taxonomy" id="1979941"/>
    <lineage>
        <taxon>Eukaryota</taxon>
        <taxon>Metazoa</taxon>
        <taxon>Ecdysozoa</taxon>
        <taxon>Arthropoda</taxon>
        <taxon>Chelicerata</taxon>
        <taxon>Arachnida</taxon>
        <taxon>Acari</taxon>
        <taxon>Acariformes</taxon>
        <taxon>Sarcoptiformes</taxon>
        <taxon>Oribatida</taxon>
        <taxon>Brachypylina</taxon>
        <taxon>Oppioidea</taxon>
        <taxon>Oppiidae</taxon>
        <taxon>Medioppia</taxon>
    </lineage>
</organism>
<dbReference type="EMBL" id="CAJPIZ010004561">
    <property type="protein sequence ID" value="CAG2107678.1"/>
    <property type="molecule type" value="Genomic_DNA"/>
</dbReference>
<dbReference type="EMBL" id="OC859136">
    <property type="protein sequence ID" value="CAD7627248.1"/>
    <property type="molecule type" value="Genomic_DNA"/>
</dbReference>
<proteinExistence type="predicted"/>
<keyword evidence="2" id="KW-1185">Reference proteome</keyword>
<dbReference type="OrthoDB" id="10498453at2759"/>
<gene>
    <name evidence="1" type="ORF">OSB1V03_LOCUS7678</name>
</gene>